<feature type="coiled-coil region" evidence="8">
    <location>
        <begin position="679"/>
        <end position="756"/>
    </location>
</feature>
<evidence type="ECO:0000256" key="8">
    <source>
        <dbReference type="SAM" id="Coils"/>
    </source>
</evidence>
<evidence type="ECO:0000256" key="2">
    <source>
        <dbReference type="ARBA" id="ARBA00004300"/>
    </source>
</evidence>
<organism evidence="10 11">
    <name type="scientific">Naegleria lovaniensis</name>
    <name type="common">Amoeba</name>
    <dbReference type="NCBI Taxonomy" id="51637"/>
    <lineage>
        <taxon>Eukaryota</taxon>
        <taxon>Discoba</taxon>
        <taxon>Heterolobosea</taxon>
        <taxon>Tetramitia</taxon>
        <taxon>Eutetramitia</taxon>
        <taxon>Vahlkampfiidae</taxon>
        <taxon>Naegleria</taxon>
    </lineage>
</organism>
<evidence type="ECO:0000313" key="10">
    <source>
        <dbReference type="EMBL" id="KAG2392952.1"/>
    </source>
</evidence>
<protein>
    <submittedName>
        <fullName evidence="10">Uncharacterized protein</fullName>
    </submittedName>
</protein>
<name>A0AA88H4Y6_NAELO</name>
<evidence type="ECO:0000256" key="4">
    <source>
        <dbReference type="ARBA" id="ARBA00022794"/>
    </source>
</evidence>
<proteinExistence type="predicted"/>
<dbReference type="EMBL" id="PYSW02000003">
    <property type="protein sequence ID" value="KAG2392952.1"/>
    <property type="molecule type" value="Genomic_DNA"/>
</dbReference>
<sequence length="1527" mass="180024">MSQRGHVDETDIVIQPKLIDINTETYWELVDRLYAQCERAMDNGHIEEDRTASFEEFFPKLIQLQVPIHDGTALEDLIKLFYVTQISLEIMMDKEKSAEEEIVDLEKNFKKVQKDLENEIRNHQTTKTLHEQNSMTTTNLEKSLKESKDTIKRLQSEIQELTTQNKDLDTRLKNDMDQNLKSKKGIERAQEERQNLLYEIKSLDEKLRNTVKLNEKKSKEAEELTTKIAEYERDLQESKILTREMSKTTKKLEEEIAILTGTIMELEKEKQSITTTAQKSLKQLEEQNENKYSELTDLQQIVSHLEVELNQERENSEKLQTIISETTSRISDMEDKIYQKEQLIFNLENEVDQLRQENHNLTQSNIVVGDNESSENHQQITKITIEQEKLTNLQNQIEKLTQSLENTLAESISKSKTIEQITKSISDRENELAMVKAKLHEYEKGVNGLDEALKEIRYLREQILLRDKDIEEYKVKLTLYYTGLQEFEDENKYLRNKLGIPMKEDLKKYLTRKLTDAFTQATPQQVTTTGRMIQTDDVVPPVKEVIKEVVKYIDRQVPISVQIDKADRIIQCNIEIPSRPTSSKSIPKITREECEAQTDVTLKKHSQSQTMTVADNSQEVIDDLNQKIKVLEAQLSFKPHTQDNACQTIKLPKPPKINHEALELRNQMKERDEQYKIIISKLKENIETIQLSNQALLDEATRVQTYYQNENLILKNTVDVIKKESEKRMVIMNEEIQKANEEISRLQSILKSEINEKNVIDKDKKVRDTELTELQNMLNEREGQINKAFHMIEGFKSTIKLLERDLEEKIEHSEELKRVNLKLEKRCKYTEAKLKEATDKLDTIADNSRLLLEKEAVIENLKLDQQQLIHEHEVDLESINRFSENMKHTIENLNEILEQKEATIHEYENKINQIREEHMRDKYEAQQEILRLQKRINNDNNNVLTNLKMNIDKIENQGEPETPHEAGVRIEEVEEMISAKTSEMKTLNDKISKLESQLREKDEILHEAMKSFDTMKTKFDKEVEEYKQTIQDIQVELFRSKEEGQKLKRQLSEHALKKQIAIQQQKFEKLAKQKEQLENTVQKLTSNLLKAEEKIAAIELHKTNVDKYEIEQLRKKEEKLKEKIEDQMRNSVNLDTHKMLISENQRLKSKIEELSKKDDVIFKDKQESLKKIEELTAELNEVKKIRQEKSNKIVDLQKEIQDHVRAKKKLRSDIEKLQKENEELQKAKQMHIEEKKGHSQQITKALKKYNDLQEERDKIKQEVTNLKKELAEMENQKDIEKRHAVEKTRVEYQKQIHANNEEINEIKKEKEKLLSEIESLKIENSELKNFTFSKRDSLQAQKESSKKEPGLNSKLEKLQQENSILQHQLDDLRKENDDLKQTKLIVDSATKSTNQTRNDQLKRLTKELEQANEERDALKKEVEEAKLELEELKSSAKLKSQQYFEKKQQDLSLNLTKAIREKEEVIKEKNRLLQEVKELRKENEELKGELSAFDPEFFEEIEDLKYNYVQSLEQIKQLKKRLQDLDE</sequence>
<evidence type="ECO:0000256" key="1">
    <source>
        <dbReference type="ARBA" id="ARBA00004120"/>
    </source>
</evidence>
<comment type="caution">
    <text evidence="10">The sequence shown here is derived from an EMBL/GenBank/DDBJ whole genome shotgun (WGS) entry which is preliminary data.</text>
</comment>
<feature type="coiled-coil region" evidence="8">
    <location>
        <begin position="88"/>
        <end position="410"/>
    </location>
</feature>
<evidence type="ECO:0000256" key="7">
    <source>
        <dbReference type="ARBA" id="ARBA00023273"/>
    </source>
</evidence>
<dbReference type="RefSeq" id="XP_044554846.1">
    <property type="nucleotide sequence ID" value="XM_044699726.1"/>
</dbReference>
<dbReference type="GO" id="GO:0030030">
    <property type="term" value="P:cell projection organization"/>
    <property type="evidence" value="ECO:0007669"/>
    <property type="project" value="UniProtKB-KW"/>
</dbReference>
<dbReference type="GeneID" id="68101983"/>
<keyword evidence="7" id="KW-0966">Cell projection</keyword>
<dbReference type="PANTHER" id="PTHR18879">
    <property type="entry name" value="CENTROSOMAL PROTEIN OF 290 KDA"/>
    <property type="match status" value="1"/>
</dbReference>
<dbReference type="Proteomes" id="UP000816034">
    <property type="component" value="Unassembled WGS sequence"/>
</dbReference>
<keyword evidence="3" id="KW-0963">Cytoplasm</keyword>
<feature type="region of interest" description="Disordered" evidence="9">
    <location>
        <begin position="1333"/>
        <end position="1359"/>
    </location>
</feature>
<keyword evidence="11" id="KW-1185">Reference proteome</keyword>
<reference evidence="10 11" key="1">
    <citation type="journal article" date="2018" name="BMC Genomics">
        <title>The genome of Naegleria lovaniensis, the basis for a comparative approach to unravel pathogenicity factors of the human pathogenic amoeba N. fowleri.</title>
        <authorList>
            <person name="Liechti N."/>
            <person name="Schurch N."/>
            <person name="Bruggmann R."/>
            <person name="Wittwer M."/>
        </authorList>
    </citation>
    <scope>NUCLEOTIDE SEQUENCE [LARGE SCALE GENOMIC DNA]</scope>
    <source>
        <strain evidence="10 11">ATCC 30569</strain>
    </source>
</reference>
<keyword evidence="5 8" id="KW-0175">Coiled coil</keyword>
<evidence type="ECO:0000256" key="6">
    <source>
        <dbReference type="ARBA" id="ARBA00023212"/>
    </source>
</evidence>
<comment type="subcellular location">
    <subcellularLocation>
        <location evidence="1">Cytoplasm</location>
        <location evidence="1">Cytoskeleton</location>
        <location evidence="1">Cilium basal body</location>
    </subcellularLocation>
    <subcellularLocation>
        <location evidence="2">Cytoplasm</location>
        <location evidence="2">Cytoskeleton</location>
        <location evidence="2">Microtubule organizing center</location>
        <location evidence="2">Centrosome</location>
    </subcellularLocation>
</comment>
<accession>A0AA88H4Y6</accession>
<dbReference type="PANTHER" id="PTHR18879:SF20">
    <property type="entry name" value="CENTROSOMAL PROTEIN OF 290 KDA"/>
    <property type="match status" value="1"/>
</dbReference>
<evidence type="ECO:0000256" key="9">
    <source>
        <dbReference type="SAM" id="MobiDB-lite"/>
    </source>
</evidence>
<feature type="coiled-coil region" evidence="8">
    <location>
        <begin position="879"/>
        <end position="1330"/>
    </location>
</feature>
<evidence type="ECO:0000256" key="5">
    <source>
        <dbReference type="ARBA" id="ARBA00023054"/>
    </source>
</evidence>
<keyword evidence="4" id="KW-0970">Cilium biogenesis/degradation</keyword>
<dbReference type="GO" id="GO:0005813">
    <property type="term" value="C:centrosome"/>
    <property type="evidence" value="ECO:0007669"/>
    <property type="project" value="UniProtKB-SubCell"/>
</dbReference>
<evidence type="ECO:0000313" key="11">
    <source>
        <dbReference type="Proteomes" id="UP000816034"/>
    </source>
</evidence>
<evidence type="ECO:0000256" key="3">
    <source>
        <dbReference type="ARBA" id="ARBA00022490"/>
    </source>
</evidence>
<gene>
    <name evidence="10" type="ORF">C9374_009529</name>
</gene>
<feature type="coiled-coil region" evidence="8">
    <location>
        <begin position="799"/>
        <end position="840"/>
    </location>
</feature>
<dbReference type="InterPro" id="IPR026201">
    <property type="entry name" value="Cep290"/>
</dbReference>
<keyword evidence="6" id="KW-0206">Cytoskeleton</keyword>